<comment type="caution">
    <text evidence="2">The sequence shown here is derived from an EMBL/GenBank/DDBJ whole genome shotgun (WGS) entry which is preliminary data.</text>
</comment>
<name>A0A9W6U907_9STRA</name>
<keyword evidence="3" id="KW-1185">Reference proteome</keyword>
<evidence type="ECO:0000313" key="3">
    <source>
        <dbReference type="Proteomes" id="UP001165121"/>
    </source>
</evidence>
<evidence type="ECO:0000256" key="1">
    <source>
        <dbReference type="SAM" id="MobiDB-lite"/>
    </source>
</evidence>
<proteinExistence type="predicted"/>
<dbReference type="EMBL" id="BSXT01000473">
    <property type="protein sequence ID" value="GMF28312.1"/>
    <property type="molecule type" value="Genomic_DNA"/>
</dbReference>
<evidence type="ECO:0000313" key="2">
    <source>
        <dbReference type="EMBL" id="GMF28312.1"/>
    </source>
</evidence>
<sequence length="207" mass="23079">MSATNKAFAYVFNTTREDTKVAKVLSGWKSTDAPTIPSLAGFDAATRSRIRQLRDRLFASSMHFADLSHRKVSDMCPYTSRMRLCLGTLSVEMPEVLLWSLTLTRSTKTPNSDKNESPFSREIQLINQQNIVISQLLEANREQAAKFAELEKLRLRETAAETHSLTNAGITEQSKEINLANDSTTTGKENGKRKARSSSKATAALFF</sequence>
<dbReference type="Proteomes" id="UP001165121">
    <property type="component" value="Unassembled WGS sequence"/>
</dbReference>
<dbReference type="OrthoDB" id="119265at2759"/>
<gene>
    <name evidence="2" type="ORF">Pfra01_000582900</name>
</gene>
<reference evidence="2" key="1">
    <citation type="submission" date="2023-04" db="EMBL/GenBank/DDBJ databases">
        <title>Phytophthora fragariaefolia NBRC 109709.</title>
        <authorList>
            <person name="Ichikawa N."/>
            <person name="Sato H."/>
            <person name="Tonouchi N."/>
        </authorList>
    </citation>
    <scope>NUCLEOTIDE SEQUENCE</scope>
    <source>
        <strain evidence="2">NBRC 109709</strain>
    </source>
</reference>
<protein>
    <submittedName>
        <fullName evidence="2">Unnamed protein product</fullName>
    </submittedName>
</protein>
<feature type="region of interest" description="Disordered" evidence="1">
    <location>
        <begin position="164"/>
        <end position="207"/>
    </location>
</feature>
<accession>A0A9W6U907</accession>
<organism evidence="2 3">
    <name type="scientific">Phytophthora fragariaefolia</name>
    <dbReference type="NCBI Taxonomy" id="1490495"/>
    <lineage>
        <taxon>Eukaryota</taxon>
        <taxon>Sar</taxon>
        <taxon>Stramenopiles</taxon>
        <taxon>Oomycota</taxon>
        <taxon>Peronosporomycetes</taxon>
        <taxon>Peronosporales</taxon>
        <taxon>Peronosporaceae</taxon>
        <taxon>Phytophthora</taxon>
    </lineage>
</organism>
<feature type="compositionally biased region" description="Low complexity" evidence="1">
    <location>
        <begin position="198"/>
        <end position="207"/>
    </location>
</feature>
<dbReference type="AlphaFoldDB" id="A0A9W6U907"/>